<evidence type="ECO:0000256" key="13">
    <source>
        <dbReference type="ARBA" id="ARBA00023209"/>
    </source>
</evidence>
<reference evidence="19 20" key="1">
    <citation type="submission" date="2022-03" db="EMBL/GenBank/DDBJ databases">
        <authorList>
            <person name="Nunn A."/>
            <person name="Chopra R."/>
            <person name="Nunn A."/>
            <person name="Contreras Garrido A."/>
        </authorList>
    </citation>
    <scope>NUCLEOTIDE SEQUENCE [LARGE SCALE GENOMIC DNA]</scope>
</reference>
<keyword evidence="8 16" id="KW-0808">Transferase</keyword>
<comment type="pathway">
    <text evidence="3">Phospholipid metabolism; phosphatidylglycerol biosynthesis; phosphatidylglycerol from CDP-diacylglycerol: step 1/2.</text>
</comment>
<evidence type="ECO:0000256" key="6">
    <source>
        <dbReference type="ARBA" id="ARBA00013170"/>
    </source>
</evidence>
<dbReference type="FunFam" id="1.20.120.1760:FF:000008">
    <property type="entry name" value="CDP-diacylglycerol--glycerol-3-phosphate 3-phosphatidyltransferase 2"/>
    <property type="match status" value="1"/>
</dbReference>
<keyword evidence="9 18" id="KW-0812">Transmembrane</keyword>
<dbReference type="GO" id="GO:0009941">
    <property type="term" value="C:chloroplast envelope"/>
    <property type="evidence" value="ECO:0007669"/>
    <property type="project" value="TreeGrafter"/>
</dbReference>
<keyword evidence="13" id="KW-0594">Phospholipid biosynthesis</keyword>
<dbReference type="GO" id="GO:0030145">
    <property type="term" value="F:manganese ion binding"/>
    <property type="evidence" value="ECO:0007669"/>
    <property type="project" value="UniProtKB-ARBA"/>
</dbReference>
<keyword evidence="7" id="KW-0444">Lipid biosynthesis</keyword>
<evidence type="ECO:0000256" key="17">
    <source>
        <dbReference type="SAM" id="MobiDB-lite"/>
    </source>
</evidence>
<evidence type="ECO:0000256" key="16">
    <source>
        <dbReference type="RuleBase" id="RU003750"/>
    </source>
</evidence>
<keyword evidence="14" id="KW-1208">Phospholipid metabolism</keyword>
<evidence type="ECO:0000256" key="8">
    <source>
        <dbReference type="ARBA" id="ARBA00022679"/>
    </source>
</evidence>
<keyword evidence="11" id="KW-0443">Lipid metabolism</keyword>
<gene>
    <name evidence="19" type="ORF">TAV2_LOCUS13508</name>
</gene>
<evidence type="ECO:0000256" key="2">
    <source>
        <dbReference type="ARBA" id="ARBA00004141"/>
    </source>
</evidence>
<dbReference type="InterPro" id="IPR004570">
    <property type="entry name" value="Phosphatidylglycerol_P_synth"/>
</dbReference>
<dbReference type="InterPro" id="IPR043130">
    <property type="entry name" value="CDP-OH_PTrfase_TM_dom"/>
</dbReference>
<evidence type="ECO:0000313" key="20">
    <source>
        <dbReference type="Proteomes" id="UP000836841"/>
    </source>
</evidence>
<evidence type="ECO:0000256" key="4">
    <source>
        <dbReference type="ARBA" id="ARBA00005189"/>
    </source>
</evidence>
<comment type="pathway">
    <text evidence="4">Lipid metabolism.</text>
</comment>
<dbReference type="InterPro" id="IPR048254">
    <property type="entry name" value="CDP_ALCOHOL_P_TRANSF_CS"/>
</dbReference>
<evidence type="ECO:0000256" key="3">
    <source>
        <dbReference type="ARBA" id="ARBA00005042"/>
    </source>
</evidence>
<dbReference type="GO" id="GO:0016020">
    <property type="term" value="C:membrane"/>
    <property type="evidence" value="ECO:0007669"/>
    <property type="project" value="UniProtKB-SubCell"/>
</dbReference>
<dbReference type="Proteomes" id="UP000836841">
    <property type="component" value="Chromosome 4"/>
</dbReference>
<feature type="transmembrane region" description="Helical" evidence="18">
    <location>
        <begin position="282"/>
        <end position="305"/>
    </location>
</feature>
<comment type="similarity">
    <text evidence="5 16">Belongs to the CDP-alcohol phosphatidyltransferase class-I family.</text>
</comment>
<dbReference type="Pfam" id="PF01066">
    <property type="entry name" value="CDP-OH_P_transf"/>
    <property type="match status" value="1"/>
</dbReference>
<protein>
    <recommendedName>
        <fullName evidence="6">CDP-diacylglycerol--glycerol-3-phosphate 1-phosphatidyltransferase</fullName>
        <ecNumber evidence="6">2.7.8.5</ecNumber>
    </recommendedName>
</protein>
<dbReference type="InterPro" id="IPR000462">
    <property type="entry name" value="CDP-OH_P_trans"/>
</dbReference>
<evidence type="ECO:0000256" key="15">
    <source>
        <dbReference type="ARBA" id="ARBA00048586"/>
    </source>
</evidence>
<dbReference type="NCBIfam" id="TIGR00560">
    <property type="entry name" value="pgsA"/>
    <property type="match status" value="1"/>
</dbReference>
<dbReference type="Gene3D" id="1.20.120.1760">
    <property type="match status" value="1"/>
</dbReference>
<comment type="catalytic activity">
    <reaction evidence="15">
        <text>a CDP-1,2-diacyl-sn-glycerol + sn-glycerol 3-phosphate = a 1,2-diacyl-sn-glycero-3-phospho-(1'-sn-glycero-3'-phosphate) + CMP + H(+)</text>
        <dbReference type="Rhea" id="RHEA:12593"/>
        <dbReference type="ChEBI" id="CHEBI:15378"/>
        <dbReference type="ChEBI" id="CHEBI:57597"/>
        <dbReference type="ChEBI" id="CHEBI:58332"/>
        <dbReference type="ChEBI" id="CHEBI:60110"/>
        <dbReference type="ChEBI" id="CHEBI:60377"/>
        <dbReference type="EC" id="2.7.8.5"/>
    </reaction>
</comment>
<dbReference type="EC" id="2.7.8.5" evidence="6"/>
<dbReference type="InterPro" id="IPR050324">
    <property type="entry name" value="CDP-alcohol_PTase-I"/>
</dbReference>
<evidence type="ECO:0000256" key="5">
    <source>
        <dbReference type="ARBA" id="ARBA00010441"/>
    </source>
</evidence>
<organism evidence="19 20">
    <name type="scientific">Thlaspi arvense</name>
    <name type="common">Field penny-cress</name>
    <dbReference type="NCBI Taxonomy" id="13288"/>
    <lineage>
        <taxon>Eukaryota</taxon>
        <taxon>Viridiplantae</taxon>
        <taxon>Streptophyta</taxon>
        <taxon>Embryophyta</taxon>
        <taxon>Tracheophyta</taxon>
        <taxon>Spermatophyta</taxon>
        <taxon>Magnoliopsida</taxon>
        <taxon>eudicotyledons</taxon>
        <taxon>Gunneridae</taxon>
        <taxon>Pentapetalae</taxon>
        <taxon>rosids</taxon>
        <taxon>malvids</taxon>
        <taxon>Brassicales</taxon>
        <taxon>Brassicaceae</taxon>
        <taxon>Thlaspideae</taxon>
        <taxon>Thlaspi</taxon>
    </lineage>
</organism>
<comment type="cofactor">
    <cofactor evidence="1">
        <name>Mn(2+)</name>
        <dbReference type="ChEBI" id="CHEBI:29035"/>
    </cofactor>
</comment>
<feature type="compositionally biased region" description="Low complexity" evidence="17">
    <location>
        <begin position="64"/>
        <end position="88"/>
    </location>
</feature>
<evidence type="ECO:0000256" key="11">
    <source>
        <dbReference type="ARBA" id="ARBA00023098"/>
    </source>
</evidence>
<evidence type="ECO:0000256" key="7">
    <source>
        <dbReference type="ARBA" id="ARBA00022516"/>
    </source>
</evidence>
<name>A0AAU9S780_THLAR</name>
<keyword evidence="20" id="KW-1185">Reference proteome</keyword>
<proteinExistence type="inferred from homology"/>
<evidence type="ECO:0000313" key="19">
    <source>
        <dbReference type="EMBL" id="CAH2058744.1"/>
    </source>
</evidence>
<feature type="region of interest" description="Disordered" evidence="17">
    <location>
        <begin position="64"/>
        <end position="90"/>
    </location>
</feature>
<sequence>MLRSGLASLIVDVNLRRTLRPCAPFSFPAHLSRSSRCIITSRYSSHRALGFRIQRCHPRLSCFSTSSSSSPSEKGGPSSSPRPGLVSGMGQDDAVTADRNSFGGHIQLDGDDNSPPPQSSSKVLTLPTVLTLGRVAAVPLLVATFYVDSWWGTTATTSIFVAAAITDWLDGYIARKMRLGSAFGAFLDPVADKLMVAATLILLCTKPIDVSVLGPVPWLLTVPSIAIIGREITMSAVREWAASQNGKLSEAVAVNNLGKWKTATQMTALTILLASRDSNVGWLVASGAGLLYVSAGLSVWSLVVYMRKIWKVLLK</sequence>
<dbReference type="EMBL" id="OU466860">
    <property type="protein sequence ID" value="CAH2058744.1"/>
    <property type="molecule type" value="Genomic_DNA"/>
</dbReference>
<accession>A0AAU9S780</accession>
<evidence type="ECO:0000256" key="1">
    <source>
        <dbReference type="ARBA" id="ARBA00001936"/>
    </source>
</evidence>
<dbReference type="AlphaFoldDB" id="A0AAU9S780"/>
<dbReference type="GO" id="GO:0006655">
    <property type="term" value="P:phosphatidylglycerol biosynthetic process"/>
    <property type="evidence" value="ECO:0007669"/>
    <property type="project" value="UniProtKB-ARBA"/>
</dbReference>
<dbReference type="GO" id="GO:0008444">
    <property type="term" value="F:CDP-diacylglycerol-glycerol-3-phosphate 3-phosphatidyltransferase activity"/>
    <property type="evidence" value="ECO:0007669"/>
    <property type="project" value="UniProtKB-EC"/>
</dbReference>
<evidence type="ECO:0000256" key="18">
    <source>
        <dbReference type="SAM" id="Phobius"/>
    </source>
</evidence>
<evidence type="ECO:0000256" key="12">
    <source>
        <dbReference type="ARBA" id="ARBA00023136"/>
    </source>
</evidence>
<dbReference type="PANTHER" id="PTHR14269:SF62">
    <property type="entry name" value="CDP-DIACYLGLYCEROL--GLYCEROL-3-PHOSPHATE 3-PHOSPHATIDYLTRANSFERASE 1, CHLOROPLASTIC"/>
    <property type="match status" value="1"/>
</dbReference>
<comment type="subcellular location">
    <subcellularLocation>
        <location evidence="2">Membrane</location>
        <topology evidence="2">Multi-pass membrane protein</topology>
    </subcellularLocation>
</comment>
<evidence type="ECO:0000256" key="10">
    <source>
        <dbReference type="ARBA" id="ARBA00022989"/>
    </source>
</evidence>
<evidence type="ECO:0000256" key="14">
    <source>
        <dbReference type="ARBA" id="ARBA00023264"/>
    </source>
</evidence>
<dbReference type="PROSITE" id="PS00379">
    <property type="entry name" value="CDP_ALCOHOL_P_TRANSF"/>
    <property type="match status" value="1"/>
</dbReference>
<keyword evidence="12 18" id="KW-0472">Membrane</keyword>
<evidence type="ECO:0000256" key="9">
    <source>
        <dbReference type="ARBA" id="ARBA00022692"/>
    </source>
</evidence>
<dbReference type="GO" id="GO:0045995">
    <property type="term" value="P:regulation of embryonic development"/>
    <property type="evidence" value="ECO:0007669"/>
    <property type="project" value="UniProtKB-ARBA"/>
</dbReference>
<dbReference type="PANTHER" id="PTHR14269">
    <property type="entry name" value="CDP-DIACYLGLYCEROL--GLYCEROL-3-PHOSPHATE 3-PHOSPHATIDYLTRANSFERASE-RELATED"/>
    <property type="match status" value="1"/>
</dbReference>
<keyword evidence="10 18" id="KW-1133">Transmembrane helix</keyword>